<dbReference type="SMART" id="SM00020">
    <property type="entry name" value="Tryp_SPc"/>
    <property type="match status" value="1"/>
</dbReference>
<proteinExistence type="inferred from homology"/>
<accession>A0A6J2TP70</accession>
<comment type="similarity">
    <text evidence="2">Belongs to the peptidase S1 family. CLIP subfamily.</text>
</comment>
<dbReference type="Proteomes" id="UP000504634">
    <property type="component" value="Unplaced"/>
</dbReference>
<dbReference type="GO" id="GO:0004252">
    <property type="term" value="F:serine-type endopeptidase activity"/>
    <property type="evidence" value="ECO:0007669"/>
    <property type="project" value="InterPro"/>
</dbReference>
<name>A0A6J2TP70_DROLE</name>
<dbReference type="GeneID" id="115626596"/>
<dbReference type="GO" id="GO:0006508">
    <property type="term" value="P:proteolysis"/>
    <property type="evidence" value="ECO:0007669"/>
    <property type="project" value="InterPro"/>
</dbReference>
<evidence type="ECO:0000256" key="1">
    <source>
        <dbReference type="ARBA" id="ARBA00023157"/>
    </source>
</evidence>
<dbReference type="CDD" id="cd00190">
    <property type="entry name" value="Tryp_SPc"/>
    <property type="match status" value="1"/>
</dbReference>
<organism evidence="4 5">
    <name type="scientific">Drosophila lebanonensis</name>
    <name type="common">Fruit fly</name>
    <name type="synonym">Scaptodrosophila lebanonensis</name>
    <dbReference type="NCBI Taxonomy" id="7225"/>
    <lineage>
        <taxon>Eukaryota</taxon>
        <taxon>Metazoa</taxon>
        <taxon>Ecdysozoa</taxon>
        <taxon>Arthropoda</taxon>
        <taxon>Hexapoda</taxon>
        <taxon>Insecta</taxon>
        <taxon>Pterygota</taxon>
        <taxon>Neoptera</taxon>
        <taxon>Endopterygota</taxon>
        <taxon>Diptera</taxon>
        <taxon>Brachycera</taxon>
        <taxon>Muscomorpha</taxon>
        <taxon>Ephydroidea</taxon>
        <taxon>Drosophilidae</taxon>
        <taxon>Scaptodrosophila</taxon>
    </lineage>
</organism>
<dbReference type="PANTHER" id="PTHR24256">
    <property type="entry name" value="TRYPTASE-RELATED"/>
    <property type="match status" value="1"/>
</dbReference>
<dbReference type="InterPro" id="IPR051487">
    <property type="entry name" value="Ser/Thr_Proteases_Immune/Dev"/>
</dbReference>
<evidence type="ECO:0000313" key="4">
    <source>
        <dbReference type="Proteomes" id="UP000504634"/>
    </source>
</evidence>
<dbReference type="PROSITE" id="PS50240">
    <property type="entry name" value="TRYPSIN_DOM"/>
    <property type="match status" value="1"/>
</dbReference>
<feature type="domain" description="Peptidase S1" evidence="3">
    <location>
        <begin position="20"/>
        <end position="269"/>
    </location>
</feature>
<dbReference type="SUPFAM" id="SSF50494">
    <property type="entry name" value="Trypsin-like serine proteases"/>
    <property type="match status" value="1"/>
</dbReference>
<keyword evidence="1" id="KW-1015">Disulfide bond</keyword>
<dbReference type="Gene3D" id="2.40.10.10">
    <property type="entry name" value="Trypsin-like serine proteases"/>
    <property type="match status" value="1"/>
</dbReference>
<evidence type="ECO:0000313" key="5">
    <source>
        <dbReference type="RefSeq" id="XP_030377839.1"/>
    </source>
</evidence>
<keyword evidence="4" id="KW-1185">Reference proteome</keyword>
<reference evidence="5" key="1">
    <citation type="submission" date="2025-08" db="UniProtKB">
        <authorList>
            <consortium name="RefSeq"/>
        </authorList>
    </citation>
    <scope>IDENTIFICATION</scope>
    <source>
        <strain evidence="5">11010-0011.00</strain>
        <tissue evidence="5">Whole body</tissue>
    </source>
</reference>
<evidence type="ECO:0000259" key="3">
    <source>
        <dbReference type="PROSITE" id="PS50240"/>
    </source>
</evidence>
<dbReference type="InterPro" id="IPR043504">
    <property type="entry name" value="Peptidase_S1_PA_chymotrypsin"/>
</dbReference>
<dbReference type="InterPro" id="IPR001254">
    <property type="entry name" value="Trypsin_dom"/>
</dbReference>
<dbReference type="AlphaFoldDB" id="A0A6J2TP70"/>
<sequence>MPTKPNGCGYHNPYGVTLDMPNGESEATTSIGEFPWVVAILDYARRTEKIYGGTLIAPNVVLTAAHSLRGKAAEDLRVIAGEWDPQRTTEAYPNQTILVKEIIIHESYSVSAPFYNIALLLLQNHFRLDVHINPICLPDTQVRFDFENCYAAGWQKGAFFADNTNSPAMLQKEKLSVIPHTDCQNTLRKRTSEYFELHHHFICAGGGEKYVNACVGNAGTALMCPIKNSPNRYYIAGIDSWNLGCNKENTPEVFVSVTKLRLWIAWKLNNHAKREIVSEKEVKEITSDRHW</sequence>
<dbReference type="InterPro" id="IPR009003">
    <property type="entry name" value="Peptidase_S1_PA"/>
</dbReference>
<dbReference type="OrthoDB" id="6261922at2759"/>
<gene>
    <name evidence="5" type="primary">LOC115626596</name>
</gene>
<dbReference type="RefSeq" id="XP_030377839.1">
    <property type="nucleotide sequence ID" value="XM_030521979.1"/>
</dbReference>
<evidence type="ECO:0000256" key="2">
    <source>
        <dbReference type="ARBA" id="ARBA00024195"/>
    </source>
</evidence>
<dbReference type="Pfam" id="PF00089">
    <property type="entry name" value="Trypsin"/>
    <property type="match status" value="1"/>
</dbReference>
<protein>
    <submittedName>
        <fullName evidence="5">Phenoloxidase-activating factor 2-like</fullName>
    </submittedName>
</protein>